<evidence type="ECO:0000256" key="1">
    <source>
        <dbReference type="SAM" id="MobiDB-lite"/>
    </source>
</evidence>
<evidence type="ECO:0000313" key="3">
    <source>
        <dbReference type="Proteomes" id="UP001595075"/>
    </source>
</evidence>
<evidence type="ECO:0008006" key="4">
    <source>
        <dbReference type="Google" id="ProtNLM"/>
    </source>
</evidence>
<organism evidence="2 3">
    <name type="scientific">Oculimacula yallundae</name>
    <dbReference type="NCBI Taxonomy" id="86028"/>
    <lineage>
        <taxon>Eukaryota</taxon>
        <taxon>Fungi</taxon>
        <taxon>Dikarya</taxon>
        <taxon>Ascomycota</taxon>
        <taxon>Pezizomycotina</taxon>
        <taxon>Leotiomycetes</taxon>
        <taxon>Helotiales</taxon>
        <taxon>Ploettnerulaceae</taxon>
        <taxon>Oculimacula</taxon>
    </lineage>
</organism>
<accession>A0ABR4BTA2</accession>
<dbReference type="Proteomes" id="UP001595075">
    <property type="component" value="Unassembled WGS sequence"/>
</dbReference>
<evidence type="ECO:0000313" key="2">
    <source>
        <dbReference type="EMBL" id="KAL2060864.1"/>
    </source>
</evidence>
<reference evidence="2 3" key="1">
    <citation type="journal article" date="2024" name="Commun. Biol.">
        <title>Comparative genomic analysis of thermophilic fungi reveals convergent evolutionary adaptations and gene losses.</title>
        <authorList>
            <person name="Steindorff A.S."/>
            <person name="Aguilar-Pontes M.V."/>
            <person name="Robinson A.J."/>
            <person name="Andreopoulos B."/>
            <person name="LaButti K."/>
            <person name="Kuo A."/>
            <person name="Mondo S."/>
            <person name="Riley R."/>
            <person name="Otillar R."/>
            <person name="Haridas S."/>
            <person name="Lipzen A."/>
            <person name="Grimwood J."/>
            <person name="Schmutz J."/>
            <person name="Clum A."/>
            <person name="Reid I.D."/>
            <person name="Moisan M.C."/>
            <person name="Butler G."/>
            <person name="Nguyen T.T.M."/>
            <person name="Dewar K."/>
            <person name="Conant G."/>
            <person name="Drula E."/>
            <person name="Henrissat B."/>
            <person name="Hansel C."/>
            <person name="Singer S."/>
            <person name="Hutchinson M.I."/>
            <person name="de Vries R.P."/>
            <person name="Natvig D.O."/>
            <person name="Powell A.J."/>
            <person name="Tsang A."/>
            <person name="Grigoriev I.V."/>
        </authorList>
    </citation>
    <scope>NUCLEOTIDE SEQUENCE [LARGE SCALE GENOMIC DNA]</scope>
    <source>
        <strain evidence="2 3">CBS 494.80</strain>
    </source>
</reference>
<dbReference type="Gene3D" id="3.40.50.300">
    <property type="entry name" value="P-loop containing nucleotide triphosphate hydrolases"/>
    <property type="match status" value="1"/>
</dbReference>
<dbReference type="InterPro" id="IPR027417">
    <property type="entry name" value="P-loop_NTPase"/>
</dbReference>
<proteinExistence type="predicted"/>
<gene>
    <name evidence="2" type="ORF">VTL71DRAFT_8916</name>
</gene>
<name>A0ABR4BTA2_9HELO</name>
<dbReference type="EMBL" id="JAZHXI010000020">
    <property type="protein sequence ID" value="KAL2060864.1"/>
    <property type="molecule type" value="Genomic_DNA"/>
</dbReference>
<comment type="caution">
    <text evidence="2">The sequence shown here is derived from an EMBL/GenBank/DDBJ whole genome shotgun (WGS) entry which is preliminary data.</text>
</comment>
<feature type="region of interest" description="Disordered" evidence="1">
    <location>
        <begin position="299"/>
        <end position="323"/>
    </location>
</feature>
<dbReference type="SUPFAM" id="SSF52540">
    <property type="entry name" value="P-loop containing nucleoside triphosphate hydrolases"/>
    <property type="match status" value="1"/>
</dbReference>
<sequence length="534" mass="58842">MGNDTENQVEQASTSTSSTWSLVMADTIRDREEALLLDEHLTLLRKLPQEHALPEMTATPIFVMPILRYAETLLPPSDSQPFPQYGLLGGLSTVLKVQEKSGEFGNPDPRIFFNVAAPSSTFICGSQGSGKSHTLSCLLENCLSSSEAAKLPKPLAGLVFHYDTFISDYGGSPCEAAFLASDPRIKVRVLCSPTNISTIRNTYKRFNIEVEPLQIKESDLNTKRMLELMAVKNGEPVPLYIHTIYRILREMRIVQQALGTRFNYREFKSQIMDSGLTPAQLAPLQQRLDALESFMPKTQVFSSKKGKKKETSQAPNGDKNDWSSKPGHLTIVDLSCPCVTSENACSLFNICLSLFVEQSVDGGRVIALDEAHKFMDTSPEALTLTNTLLSIIRLQRHLGARIIISTQEPTLSPLLLDLCSTTIVHRFTSPAWMQALKSHLAGIMTYGSHPQIDGEEVDGKGNTYLYEKGQATEIFDDIVRLGVGNALLFSPSAMIGLKQDSSGKPEIKRLGSGYMKITVRNRLTTDGGMSIMAT</sequence>
<protein>
    <recommendedName>
        <fullName evidence="4">P-loop containing nucleoside triphosphate hydrolase</fullName>
    </recommendedName>
</protein>
<keyword evidence="3" id="KW-1185">Reference proteome</keyword>